<reference evidence="2" key="2">
    <citation type="submission" date="2023-06" db="EMBL/GenBank/DDBJ databases">
        <authorList>
            <consortium name="Lawrence Berkeley National Laboratory"/>
            <person name="Mondo S.J."/>
            <person name="Hensen N."/>
            <person name="Bonometti L."/>
            <person name="Westerberg I."/>
            <person name="Brannstrom I.O."/>
            <person name="Guillou S."/>
            <person name="Cros-Aarteil S."/>
            <person name="Calhoun S."/>
            <person name="Haridas S."/>
            <person name="Kuo A."/>
            <person name="Pangilinan J."/>
            <person name="Riley R."/>
            <person name="Labutti K."/>
            <person name="Andreopoulos B."/>
            <person name="Lipzen A."/>
            <person name="Chen C."/>
            <person name="Yanf M."/>
            <person name="Daum C."/>
            <person name="Ng V."/>
            <person name="Clum A."/>
            <person name="Steindorff A."/>
            <person name="Ohm R."/>
            <person name="Martin F."/>
            <person name="Silar P."/>
            <person name="Natvig D."/>
            <person name="Lalanne C."/>
            <person name="Gautier V."/>
            <person name="Ament-Velasquez S.L."/>
            <person name="Kruys A."/>
            <person name="Hutchinson M.I."/>
            <person name="Powell A.J."/>
            <person name="Barry K."/>
            <person name="Miller A.N."/>
            <person name="Grigoriev I.V."/>
            <person name="Debuchy R."/>
            <person name="Gladieux P."/>
            <person name="Thoren M.H."/>
            <person name="Johannesson H."/>
        </authorList>
    </citation>
    <scope>NUCLEOTIDE SEQUENCE</scope>
    <source>
        <strain evidence="2">CBS 626.80</strain>
    </source>
</reference>
<gene>
    <name evidence="2" type="ORF">QBC32DRAFT_318271</name>
</gene>
<feature type="region of interest" description="Disordered" evidence="1">
    <location>
        <begin position="52"/>
        <end position="73"/>
    </location>
</feature>
<dbReference type="AlphaFoldDB" id="A0AAN6NLU8"/>
<dbReference type="Proteomes" id="UP001303222">
    <property type="component" value="Unassembled WGS sequence"/>
</dbReference>
<accession>A0AAN6NLU8</accession>
<keyword evidence="3" id="KW-1185">Reference proteome</keyword>
<evidence type="ECO:0000256" key="1">
    <source>
        <dbReference type="SAM" id="MobiDB-lite"/>
    </source>
</evidence>
<evidence type="ECO:0000313" key="3">
    <source>
        <dbReference type="Proteomes" id="UP001303222"/>
    </source>
</evidence>
<comment type="caution">
    <text evidence="2">The sequence shown here is derived from an EMBL/GenBank/DDBJ whole genome shotgun (WGS) entry which is preliminary data.</text>
</comment>
<sequence>MTRSRDLSGRLHHGLPVDCDEYPSTPYKSLGQTLTGEQKENLQRSIRLLENKMLENQGKAKNKKEEDEEAKAT</sequence>
<evidence type="ECO:0000313" key="2">
    <source>
        <dbReference type="EMBL" id="KAK3947985.1"/>
    </source>
</evidence>
<proteinExistence type="predicted"/>
<reference evidence="2" key="1">
    <citation type="journal article" date="2023" name="Mol. Phylogenet. Evol.">
        <title>Genome-scale phylogeny and comparative genomics of the fungal order Sordariales.</title>
        <authorList>
            <person name="Hensen N."/>
            <person name="Bonometti L."/>
            <person name="Westerberg I."/>
            <person name="Brannstrom I.O."/>
            <person name="Guillou S."/>
            <person name="Cros-Aarteil S."/>
            <person name="Calhoun S."/>
            <person name="Haridas S."/>
            <person name="Kuo A."/>
            <person name="Mondo S."/>
            <person name="Pangilinan J."/>
            <person name="Riley R."/>
            <person name="LaButti K."/>
            <person name="Andreopoulos B."/>
            <person name="Lipzen A."/>
            <person name="Chen C."/>
            <person name="Yan M."/>
            <person name="Daum C."/>
            <person name="Ng V."/>
            <person name="Clum A."/>
            <person name="Steindorff A."/>
            <person name="Ohm R.A."/>
            <person name="Martin F."/>
            <person name="Silar P."/>
            <person name="Natvig D.O."/>
            <person name="Lalanne C."/>
            <person name="Gautier V."/>
            <person name="Ament-Velasquez S.L."/>
            <person name="Kruys A."/>
            <person name="Hutchinson M.I."/>
            <person name="Powell A.J."/>
            <person name="Barry K."/>
            <person name="Miller A.N."/>
            <person name="Grigoriev I.V."/>
            <person name="Debuchy R."/>
            <person name="Gladieux P."/>
            <person name="Hiltunen Thoren M."/>
            <person name="Johannesson H."/>
        </authorList>
    </citation>
    <scope>NUCLEOTIDE SEQUENCE</scope>
    <source>
        <strain evidence="2">CBS 626.80</strain>
    </source>
</reference>
<organism evidence="2 3">
    <name type="scientific">Pseudoneurospora amorphoporcata</name>
    <dbReference type="NCBI Taxonomy" id="241081"/>
    <lineage>
        <taxon>Eukaryota</taxon>
        <taxon>Fungi</taxon>
        <taxon>Dikarya</taxon>
        <taxon>Ascomycota</taxon>
        <taxon>Pezizomycotina</taxon>
        <taxon>Sordariomycetes</taxon>
        <taxon>Sordariomycetidae</taxon>
        <taxon>Sordariales</taxon>
        <taxon>Sordariaceae</taxon>
        <taxon>Pseudoneurospora</taxon>
    </lineage>
</organism>
<name>A0AAN6NLU8_9PEZI</name>
<protein>
    <submittedName>
        <fullName evidence="2">Uncharacterized protein</fullName>
    </submittedName>
</protein>
<dbReference type="EMBL" id="MU859293">
    <property type="protein sequence ID" value="KAK3947985.1"/>
    <property type="molecule type" value="Genomic_DNA"/>
</dbReference>